<evidence type="ECO:0000313" key="2">
    <source>
        <dbReference type="EMBL" id="RAW47805.1"/>
    </source>
</evidence>
<name>A0A329TEG3_9FIRM</name>
<accession>A0A329TEG3</accession>
<evidence type="ECO:0000256" key="1">
    <source>
        <dbReference type="ARBA" id="ARBA00005437"/>
    </source>
</evidence>
<gene>
    <name evidence="2" type="ORF">C4N27_13000</name>
</gene>
<reference evidence="2 3" key="1">
    <citation type="submission" date="2018-02" db="EMBL/GenBank/DDBJ databases">
        <title>Complete genome sequencing of Faecalibacterium prausnitzii strains isolated from the human gut.</title>
        <authorList>
            <person name="Fitzgerald B.C."/>
            <person name="Shkoporov A.N."/>
            <person name="Ross P.R."/>
            <person name="Hill C."/>
        </authorList>
    </citation>
    <scope>NUCLEOTIDE SEQUENCE [LARGE SCALE GENOMIC DNA]</scope>
    <source>
        <strain evidence="2 3">APC942/18-1</strain>
    </source>
</reference>
<dbReference type="Pfam" id="PF04525">
    <property type="entry name" value="LOR"/>
    <property type="match status" value="1"/>
</dbReference>
<dbReference type="InterPro" id="IPR025659">
    <property type="entry name" value="Tubby-like_C"/>
</dbReference>
<organism evidence="2 3">
    <name type="scientific">Faecalibacterium prausnitzii</name>
    <dbReference type="NCBI Taxonomy" id="853"/>
    <lineage>
        <taxon>Bacteria</taxon>
        <taxon>Bacillati</taxon>
        <taxon>Bacillota</taxon>
        <taxon>Clostridia</taxon>
        <taxon>Eubacteriales</taxon>
        <taxon>Oscillospiraceae</taxon>
        <taxon>Faecalibacterium</taxon>
    </lineage>
</organism>
<evidence type="ECO:0000313" key="3">
    <source>
        <dbReference type="Proteomes" id="UP000250997"/>
    </source>
</evidence>
<dbReference type="SUPFAM" id="SSF54518">
    <property type="entry name" value="Tubby C-terminal domain-like"/>
    <property type="match status" value="1"/>
</dbReference>
<dbReference type="InterPro" id="IPR007612">
    <property type="entry name" value="LOR"/>
</dbReference>
<dbReference type="Proteomes" id="UP000250997">
    <property type="component" value="Unassembled WGS sequence"/>
</dbReference>
<dbReference type="InterPro" id="IPR038595">
    <property type="entry name" value="LOR_sf"/>
</dbReference>
<sequence>MKLLFKQRAFTWFDSYDIYDENENTVYVVKGQLSWGHCLKIFDASEEHELGTVKEQIFSWWPQFELYEGSDCIGTLKKEPWGWFKPRYNIDFNGWHIEGDWTEWDYTITGPDGEKVAAISKELLHWTDTYVLDIADPEDALYVLMFVLAIDAEKCSRN</sequence>
<proteinExistence type="inferred from homology"/>
<comment type="caution">
    <text evidence="2">The sequence shown here is derived from an EMBL/GenBank/DDBJ whole genome shotgun (WGS) entry which is preliminary data.</text>
</comment>
<dbReference type="AlphaFoldDB" id="A0A329TEG3"/>
<dbReference type="Gene3D" id="2.40.160.200">
    <property type="entry name" value="LURP1-related"/>
    <property type="match status" value="1"/>
</dbReference>
<comment type="similarity">
    <text evidence="1">Belongs to the LOR family.</text>
</comment>
<dbReference type="RefSeq" id="WP_015565292.1">
    <property type="nucleotide sequence ID" value="NZ_CABHNO010000009.1"/>
</dbReference>
<evidence type="ECO:0008006" key="4">
    <source>
        <dbReference type="Google" id="ProtNLM"/>
    </source>
</evidence>
<protein>
    <recommendedName>
        <fullName evidence="4">Tubby C 2</fullName>
    </recommendedName>
</protein>
<dbReference type="EMBL" id="PRLA01000013">
    <property type="protein sequence ID" value="RAW47805.1"/>
    <property type="molecule type" value="Genomic_DNA"/>
</dbReference>